<evidence type="ECO:0000313" key="12">
    <source>
        <dbReference type="EMBL" id="PRR82393.1"/>
    </source>
</evidence>
<comment type="pathway">
    <text evidence="2 10">Cofactor biosynthesis; NAD(+) biosynthesis; deamido-NAD(+) from nicotinate D-ribonucleotide: step 1/1.</text>
</comment>
<dbReference type="GO" id="GO:0009435">
    <property type="term" value="P:NAD+ biosynthetic process"/>
    <property type="evidence" value="ECO:0007669"/>
    <property type="project" value="UniProtKB-UniRule"/>
</dbReference>
<comment type="function">
    <text evidence="1 10">Catalyzes the reversible adenylation of nicotinate mononucleotide (NaMN) to nicotinic acid adenine dinucleotide (NaAD).</text>
</comment>
<dbReference type="HAMAP" id="MF_00244">
    <property type="entry name" value="NaMN_adenylyltr"/>
    <property type="match status" value="1"/>
</dbReference>
<dbReference type="GO" id="GO:0005524">
    <property type="term" value="F:ATP binding"/>
    <property type="evidence" value="ECO:0007669"/>
    <property type="project" value="UniProtKB-KW"/>
</dbReference>
<keyword evidence="6 10" id="KW-0547">Nucleotide-binding</keyword>
<dbReference type="InterPro" id="IPR005248">
    <property type="entry name" value="NadD/NMNAT"/>
</dbReference>
<dbReference type="SUPFAM" id="SSF52374">
    <property type="entry name" value="Nucleotidylyl transferase"/>
    <property type="match status" value="1"/>
</dbReference>
<dbReference type="Proteomes" id="UP000239471">
    <property type="component" value="Unassembled WGS sequence"/>
</dbReference>
<evidence type="ECO:0000256" key="6">
    <source>
        <dbReference type="ARBA" id="ARBA00022741"/>
    </source>
</evidence>
<dbReference type="EMBL" id="PVXQ01000016">
    <property type="protein sequence ID" value="PRR82393.1"/>
    <property type="molecule type" value="Genomic_DNA"/>
</dbReference>
<evidence type="ECO:0000256" key="1">
    <source>
        <dbReference type="ARBA" id="ARBA00002324"/>
    </source>
</evidence>
<keyword evidence="13" id="KW-1185">Reference proteome</keyword>
<dbReference type="UniPathway" id="UPA00253">
    <property type="reaction ID" value="UER00332"/>
</dbReference>
<keyword evidence="7 10" id="KW-0067">ATP-binding</keyword>
<comment type="similarity">
    <text evidence="10">Belongs to the NadD family.</text>
</comment>
<evidence type="ECO:0000259" key="11">
    <source>
        <dbReference type="Pfam" id="PF01467"/>
    </source>
</evidence>
<evidence type="ECO:0000256" key="7">
    <source>
        <dbReference type="ARBA" id="ARBA00022840"/>
    </source>
</evidence>
<evidence type="ECO:0000256" key="9">
    <source>
        <dbReference type="ARBA" id="ARBA00048721"/>
    </source>
</evidence>
<dbReference type="EC" id="2.7.7.18" evidence="10"/>
<dbReference type="GO" id="GO:0004515">
    <property type="term" value="F:nicotinate-nucleotide adenylyltransferase activity"/>
    <property type="evidence" value="ECO:0007669"/>
    <property type="project" value="UniProtKB-UniRule"/>
</dbReference>
<protein>
    <recommendedName>
        <fullName evidence="10">Probable nicotinate-nucleotide adenylyltransferase</fullName>
        <ecNumber evidence="10">2.7.7.18</ecNumber>
    </recommendedName>
    <alternativeName>
        <fullName evidence="10">Deamido-NAD(+) diphosphorylase</fullName>
    </alternativeName>
    <alternativeName>
        <fullName evidence="10">Deamido-NAD(+) pyrophosphorylase</fullName>
    </alternativeName>
    <alternativeName>
        <fullName evidence="10">Nicotinate mononucleotide adenylyltransferase</fullName>
        <shortName evidence="10">NaMN adenylyltransferase</shortName>
    </alternativeName>
</protein>
<gene>
    <name evidence="10 12" type="primary">nadD</name>
    <name evidence="12" type="ORF">CLVI_17330</name>
</gene>
<keyword evidence="3 10" id="KW-0662">Pyridine nucleotide biosynthesis</keyword>
<evidence type="ECO:0000256" key="10">
    <source>
        <dbReference type="HAMAP-Rule" id="MF_00244"/>
    </source>
</evidence>
<comment type="caution">
    <text evidence="12">The sequence shown here is derived from an EMBL/GenBank/DDBJ whole genome shotgun (WGS) entry which is preliminary data.</text>
</comment>
<proteinExistence type="inferred from homology"/>
<dbReference type="PANTHER" id="PTHR39321:SF3">
    <property type="entry name" value="PHOSPHOPANTETHEINE ADENYLYLTRANSFERASE"/>
    <property type="match status" value="1"/>
</dbReference>
<keyword evidence="4 10" id="KW-0808">Transferase</keyword>
<dbReference type="RefSeq" id="WP_106059712.1">
    <property type="nucleotide sequence ID" value="NZ_PVXQ01000016.1"/>
</dbReference>
<keyword evidence="8 10" id="KW-0520">NAD</keyword>
<accession>A0A2T0BEZ7</accession>
<dbReference type="PANTHER" id="PTHR39321">
    <property type="entry name" value="NICOTINATE-NUCLEOTIDE ADENYLYLTRANSFERASE-RELATED"/>
    <property type="match status" value="1"/>
</dbReference>
<evidence type="ECO:0000256" key="5">
    <source>
        <dbReference type="ARBA" id="ARBA00022695"/>
    </source>
</evidence>
<dbReference type="InterPro" id="IPR014729">
    <property type="entry name" value="Rossmann-like_a/b/a_fold"/>
</dbReference>
<dbReference type="NCBIfam" id="TIGR00482">
    <property type="entry name" value="nicotinate (nicotinamide) nucleotide adenylyltransferase"/>
    <property type="match status" value="1"/>
</dbReference>
<name>A0A2T0BEZ7_9CLOT</name>
<evidence type="ECO:0000256" key="2">
    <source>
        <dbReference type="ARBA" id="ARBA00005019"/>
    </source>
</evidence>
<evidence type="ECO:0000313" key="13">
    <source>
        <dbReference type="Proteomes" id="UP000239471"/>
    </source>
</evidence>
<evidence type="ECO:0000256" key="8">
    <source>
        <dbReference type="ARBA" id="ARBA00023027"/>
    </source>
</evidence>
<sequence length="200" mass="22806">MERLGIIGGTFDPIHLAHLHIAEQAIKTLKLDKIIFIPAGSQPLKINKKVTEASLRFIMVKKAIEGRQGFEVSDYEINKEGMSYTFETLEHFSKSDREIYFITGADCLMNLGQWKGVERIFQLCKFVVFTRPGYSNESLLEQKDNIEHKYSGEVIILNLTELDISSTGIREAINLGEDINKLIPKKVIEIIKEKNLYGED</sequence>
<dbReference type="OrthoDB" id="5295945at2"/>
<feature type="domain" description="Cytidyltransferase-like" evidence="11">
    <location>
        <begin position="6"/>
        <end position="171"/>
    </location>
</feature>
<dbReference type="Gene3D" id="3.40.50.620">
    <property type="entry name" value="HUPs"/>
    <property type="match status" value="1"/>
</dbReference>
<comment type="catalytic activity">
    <reaction evidence="9 10">
        <text>nicotinate beta-D-ribonucleotide + ATP + H(+) = deamido-NAD(+) + diphosphate</text>
        <dbReference type="Rhea" id="RHEA:22860"/>
        <dbReference type="ChEBI" id="CHEBI:15378"/>
        <dbReference type="ChEBI" id="CHEBI:30616"/>
        <dbReference type="ChEBI" id="CHEBI:33019"/>
        <dbReference type="ChEBI" id="CHEBI:57502"/>
        <dbReference type="ChEBI" id="CHEBI:58437"/>
        <dbReference type="EC" id="2.7.7.18"/>
    </reaction>
</comment>
<evidence type="ECO:0000256" key="4">
    <source>
        <dbReference type="ARBA" id="ARBA00022679"/>
    </source>
</evidence>
<dbReference type="NCBIfam" id="TIGR00125">
    <property type="entry name" value="cyt_tran_rel"/>
    <property type="match status" value="1"/>
</dbReference>
<reference evidence="12 13" key="1">
    <citation type="submission" date="2018-03" db="EMBL/GenBank/DDBJ databases">
        <title>Genome sequence of Clostridium vincentii DSM 10228.</title>
        <authorList>
            <person name="Poehlein A."/>
            <person name="Daniel R."/>
        </authorList>
    </citation>
    <scope>NUCLEOTIDE SEQUENCE [LARGE SCALE GENOMIC DNA]</scope>
    <source>
        <strain evidence="12 13">DSM 10228</strain>
    </source>
</reference>
<organism evidence="12 13">
    <name type="scientific">Clostridium vincentii</name>
    <dbReference type="NCBI Taxonomy" id="52704"/>
    <lineage>
        <taxon>Bacteria</taxon>
        <taxon>Bacillati</taxon>
        <taxon>Bacillota</taxon>
        <taxon>Clostridia</taxon>
        <taxon>Eubacteriales</taxon>
        <taxon>Clostridiaceae</taxon>
        <taxon>Clostridium</taxon>
    </lineage>
</organism>
<dbReference type="NCBIfam" id="NF000840">
    <property type="entry name" value="PRK00071.1-3"/>
    <property type="match status" value="1"/>
</dbReference>
<dbReference type="Pfam" id="PF01467">
    <property type="entry name" value="CTP_transf_like"/>
    <property type="match status" value="1"/>
</dbReference>
<evidence type="ECO:0000256" key="3">
    <source>
        <dbReference type="ARBA" id="ARBA00022642"/>
    </source>
</evidence>
<dbReference type="AlphaFoldDB" id="A0A2T0BEZ7"/>
<dbReference type="InterPro" id="IPR004821">
    <property type="entry name" value="Cyt_trans-like"/>
</dbReference>
<dbReference type="CDD" id="cd02165">
    <property type="entry name" value="NMNAT"/>
    <property type="match status" value="1"/>
</dbReference>
<keyword evidence="5 10" id="KW-0548">Nucleotidyltransferase</keyword>